<dbReference type="PANTHER" id="PTHR47219">
    <property type="entry name" value="RAB GTPASE-ACTIVATING PROTEIN 1-LIKE"/>
    <property type="match status" value="1"/>
</dbReference>
<accession>A0A0D6EQ75</accession>
<dbReference type="GO" id="GO:0005096">
    <property type="term" value="F:GTPase activator activity"/>
    <property type="evidence" value="ECO:0007669"/>
    <property type="project" value="TreeGrafter"/>
</dbReference>
<dbReference type="InterPro" id="IPR035969">
    <property type="entry name" value="Rab-GAP_TBC_sf"/>
</dbReference>
<name>A0A0D6EQ75_SPOSA</name>
<gene>
    <name evidence="3" type="primary">SPOSA6832_03768</name>
</gene>
<dbReference type="PROSITE" id="PS50086">
    <property type="entry name" value="TBC_RABGAP"/>
    <property type="match status" value="1"/>
</dbReference>
<feature type="compositionally biased region" description="Polar residues" evidence="1">
    <location>
        <begin position="103"/>
        <end position="112"/>
    </location>
</feature>
<dbReference type="InterPro" id="IPR000195">
    <property type="entry name" value="Rab-GAP-TBC_dom"/>
</dbReference>
<feature type="region of interest" description="Disordered" evidence="1">
    <location>
        <begin position="29"/>
        <end position="112"/>
    </location>
</feature>
<evidence type="ECO:0000259" key="2">
    <source>
        <dbReference type="PROSITE" id="PS50086"/>
    </source>
</evidence>
<organism evidence="3 4">
    <name type="scientific">Sporidiobolus salmonicolor</name>
    <name type="common">Yeast-like fungus</name>
    <name type="synonym">Sporobolomyces salmonicolor</name>
    <dbReference type="NCBI Taxonomy" id="5005"/>
    <lineage>
        <taxon>Eukaryota</taxon>
        <taxon>Fungi</taxon>
        <taxon>Dikarya</taxon>
        <taxon>Basidiomycota</taxon>
        <taxon>Pucciniomycotina</taxon>
        <taxon>Microbotryomycetes</taxon>
        <taxon>Sporidiobolales</taxon>
        <taxon>Sporidiobolaceae</taxon>
        <taxon>Sporobolomyces</taxon>
    </lineage>
</organism>
<evidence type="ECO:0000313" key="4">
    <source>
        <dbReference type="Proteomes" id="UP000243876"/>
    </source>
</evidence>
<reference evidence="4" key="1">
    <citation type="submission" date="2015-02" db="EMBL/GenBank/DDBJ databases">
        <authorList>
            <person name="Gon?alves P."/>
        </authorList>
    </citation>
    <scope>NUCLEOTIDE SEQUENCE [LARGE SCALE GENOMIC DNA]</scope>
</reference>
<feature type="compositionally biased region" description="Low complexity" evidence="1">
    <location>
        <begin position="71"/>
        <end position="92"/>
    </location>
</feature>
<proteinExistence type="predicted"/>
<dbReference type="GO" id="GO:0031267">
    <property type="term" value="F:small GTPase binding"/>
    <property type="evidence" value="ECO:0007669"/>
    <property type="project" value="TreeGrafter"/>
</dbReference>
<dbReference type="Pfam" id="PF00566">
    <property type="entry name" value="RabGAP-TBC"/>
    <property type="match status" value="1"/>
</dbReference>
<dbReference type="Gene3D" id="1.10.472.80">
    <property type="entry name" value="Ypt/Rab-GAP domain of gyp1p, domain 3"/>
    <property type="match status" value="1"/>
</dbReference>
<dbReference type="Gene3D" id="1.10.8.270">
    <property type="entry name" value="putative rabgap domain of human tbc1 domain family member 14 like domains"/>
    <property type="match status" value="1"/>
</dbReference>
<dbReference type="InterPro" id="IPR050302">
    <property type="entry name" value="Rab_GAP_TBC_domain"/>
</dbReference>
<dbReference type="OrthoDB" id="294251at2759"/>
<evidence type="ECO:0000313" key="3">
    <source>
        <dbReference type="EMBL" id="CEQ41986.1"/>
    </source>
</evidence>
<dbReference type="Proteomes" id="UP000243876">
    <property type="component" value="Unassembled WGS sequence"/>
</dbReference>
<sequence length="614" mass="67849">MSAIAHALTSEDTAAHQLALQGVEGSRLTVPGADGEDGGALNGARNLRTRTITPPPRKDSITPSTSRTASREMSSTSLSVSSIVSGVTSNSSHLHAPNPSPYPASTTSCSSDPEATAAMIHKLYARLEAQGVPGDGWAEGQERTRDGIINREVMQGGDTVRSPKKGKNVAIPMNEDEEAKADHVLRRVDRYGFFSQSHPAALACQHNRLATLSASPFDVVPSMSGSSSRKPPPPKASSPPLRSLDRHHPNRQSTASLLPWHAISPEQAALETKRTDKWASMLTVDHRDRGGNAQDWTVSPDSWWTGRIPGGGGDRGKYRRFQRRVFKGVPDRWRRAVWGLLMERMAHEADGRGTPSLEQLKREYEALLDQPSTQDVQIDLDVPRTISGHVLFHTRYGQGQRALFHVLHAFGVRSEGIGGYCQGMGPIAATLLCYFEPERAYAGLCRLFDQYQLQHIFAPGFPGLVEAFYVQERLVELLVPDSFRHPDAAIDQNEHFISTSAYATKWYITLFANSVPFATQLRLWDGLLLEGLDFLVITALAIIWHFQHEFTAPSASFESILSSLSSYFFVESDDAFLRWIRKTLRLKGLRDKIAAWRTEWRGFVADGSSAGRVT</sequence>
<dbReference type="FunFam" id="1.10.8.270:FF:000023">
    <property type="entry name" value="TBC domain-containing protein C1778.09"/>
    <property type="match status" value="1"/>
</dbReference>
<protein>
    <submittedName>
        <fullName evidence="3">SPOSA6832_03768-mRNA-1:cds</fullName>
    </submittedName>
</protein>
<dbReference type="SMART" id="SM00164">
    <property type="entry name" value="TBC"/>
    <property type="match status" value="1"/>
</dbReference>
<dbReference type="AlphaFoldDB" id="A0A0D6EQ75"/>
<evidence type="ECO:0000256" key="1">
    <source>
        <dbReference type="SAM" id="MobiDB-lite"/>
    </source>
</evidence>
<feature type="domain" description="Rab-GAP TBC" evidence="2">
    <location>
        <begin position="328"/>
        <end position="531"/>
    </location>
</feature>
<dbReference type="EMBL" id="CENE01000019">
    <property type="protein sequence ID" value="CEQ41986.1"/>
    <property type="molecule type" value="Genomic_DNA"/>
</dbReference>
<feature type="region of interest" description="Disordered" evidence="1">
    <location>
        <begin position="219"/>
        <end position="261"/>
    </location>
</feature>
<dbReference type="SUPFAM" id="SSF47923">
    <property type="entry name" value="Ypt/Rab-GAP domain of gyp1p"/>
    <property type="match status" value="2"/>
</dbReference>
<dbReference type="PANTHER" id="PTHR47219:SF9">
    <property type="entry name" value="GTPASE ACTIVATING PROTEIN AND CENTROSOME-ASSOCIATED, ISOFORM B"/>
    <property type="match status" value="1"/>
</dbReference>
<keyword evidence="4" id="KW-1185">Reference proteome</keyword>